<dbReference type="AlphaFoldDB" id="A0AAD6BMD2"/>
<organism evidence="1 2">
    <name type="scientific">Pogonophryne albipinna</name>
    <dbReference type="NCBI Taxonomy" id="1090488"/>
    <lineage>
        <taxon>Eukaryota</taxon>
        <taxon>Metazoa</taxon>
        <taxon>Chordata</taxon>
        <taxon>Craniata</taxon>
        <taxon>Vertebrata</taxon>
        <taxon>Euteleostomi</taxon>
        <taxon>Actinopterygii</taxon>
        <taxon>Neopterygii</taxon>
        <taxon>Teleostei</taxon>
        <taxon>Neoteleostei</taxon>
        <taxon>Acanthomorphata</taxon>
        <taxon>Eupercaria</taxon>
        <taxon>Perciformes</taxon>
        <taxon>Notothenioidei</taxon>
        <taxon>Pogonophryne</taxon>
    </lineage>
</organism>
<reference evidence="1" key="1">
    <citation type="submission" date="2022-11" db="EMBL/GenBank/DDBJ databases">
        <title>Chromosome-level genome of Pogonophryne albipinna.</title>
        <authorList>
            <person name="Jo E."/>
        </authorList>
    </citation>
    <scope>NUCLEOTIDE SEQUENCE</scope>
    <source>
        <strain evidence="1">SGF0006</strain>
        <tissue evidence="1">Muscle</tissue>
    </source>
</reference>
<accession>A0AAD6BMD2</accession>
<gene>
    <name evidence="1" type="ORF">JOQ06_023207</name>
</gene>
<evidence type="ECO:0000313" key="2">
    <source>
        <dbReference type="Proteomes" id="UP001219934"/>
    </source>
</evidence>
<protein>
    <submittedName>
        <fullName evidence="1">Uncharacterized protein</fullName>
    </submittedName>
</protein>
<proteinExistence type="predicted"/>
<evidence type="ECO:0000313" key="1">
    <source>
        <dbReference type="EMBL" id="KAJ4945523.1"/>
    </source>
</evidence>
<sequence>MLGDAALISHLIDIWTFEQINLPFFHSACSGAGADRAGHSEECGAGIVYFPAHPRNSSQHKPKNCYGFFFVGASSETGHPG</sequence>
<keyword evidence="2" id="KW-1185">Reference proteome</keyword>
<name>A0AAD6BMD2_9TELE</name>
<dbReference type="Proteomes" id="UP001219934">
    <property type="component" value="Unassembled WGS sequence"/>
</dbReference>
<comment type="caution">
    <text evidence="1">The sequence shown here is derived from an EMBL/GenBank/DDBJ whole genome shotgun (WGS) entry which is preliminary data.</text>
</comment>
<dbReference type="EMBL" id="JAPTMU010000003">
    <property type="protein sequence ID" value="KAJ4945523.1"/>
    <property type="molecule type" value="Genomic_DNA"/>
</dbReference>